<accession>A0A6P4IMG5</accession>
<comment type="function">
    <text evidence="2">Catalyzes the post-translational formation of 4-hydroxyproline in -Xaa-Pro-Gly- sequences in collagens and other proteins.</text>
</comment>
<evidence type="ECO:0000256" key="10">
    <source>
        <dbReference type="ARBA" id="ARBA00023002"/>
    </source>
</evidence>
<dbReference type="SMART" id="SM00702">
    <property type="entry name" value="P4Hc"/>
    <property type="match status" value="1"/>
</dbReference>
<evidence type="ECO:0000259" key="14">
    <source>
        <dbReference type="PROSITE" id="PS51471"/>
    </source>
</evidence>
<evidence type="ECO:0000313" key="15">
    <source>
        <dbReference type="Proteomes" id="UP001652661"/>
    </source>
</evidence>
<reference evidence="15" key="1">
    <citation type="submission" date="2025-05" db="UniProtKB">
        <authorList>
            <consortium name="RefSeq"/>
        </authorList>
    </citation>
    <scope>NUCLEOTIDE SEQUENCE [LARGE SCALE GENOMIC DNA]</scope>
    <source>
        <strain evidence="15">14028-0561.14</strain>
    </source>
</reference>
<dbReference type="InterPro" id="IPR044862">
    <property type="entry name" value="Pro_4_hyd_alph_FE2OG_OXY"/>
</dbReference>
<dbReference type="GO" id="GO:0005506">
    <property type="term" value="F:iron ion binding"/>
    <property type="evidence" value="ECO:0007669"/>
    <property type="project" value="InterPro"/>
</dbReference>
<feature type="chain" id="PRO_5028214387" description="procollagen-proline 4-dioxygenase" evidence="13">
    <location>
        <begin position="23"/>
        <end position="501"/>
    </location>
</feature>
<organism evidence="15 16">
    <name type="scientific">Drosophila kikkawai</name>
    <name type="common">Fruit fly</name>
    <dbReference type="NCBI Taxonomy" id="30033"/>
    <lineage>
        <taxon>Eukaryota</taxon>
        <taxon>Metazoa</taxon>
        <taxon>Ecdysozoa</taxon>
        <taxon>Arthropoda</taxon>
        <taxon>Hexapoda</taxon>
        <taxon>Insecta</taxon>
        <taxon>Pterygota</taxon>
        <taxon>Neoptera</taxon>
        <taxon>Endopterygota</taxon>
        <taxon>Diptera</taxon>
        <taxon>Brachycera</taxon>
        <taxon>Muscomorpha</taxon>
        <taxon>Ephydroidea</taxon>
        <taxon>Drosophilidae</taxon>
        <taxon>Drosophila</taxon>
        <taxon>Sophophora</taxon>
    </lineage>
</organism>
<dbReference type="OrthoDB" id="420380at2759"/>
<dbReference type="RefSeq" id="XP_017024699.1">
    <property type="nucleotide sequence ID" value="XM_017169210.3"/>
</dbReference>
<evidence type="ECO:0000256" key="3">
    <source>
        <dbReference type="ARBA" id="ARBA00004319"/>
    </source>
</evidence>
<comment type="similarity">
    <text evidence="4">Belongs to the P4HA family.</text>
</comment>
<dbReference type="Gene3D" id="2.60.120.620">
    <property type="entry name" value="q2cbj1_9rhob like domain"/>
    <property type="match status" value="1"/>
</dbReference>
<dbReference type="Gene3D" id="6.10.140.1460">
    <property type="match status" value="1"/>
</dbReference>
<dbReference type="Proteomes" id="UP001652661">
    <property type="component" value="Chromosome 2L"/>
</dbReference>
<keyword evidence="9" id="KW-0223">Dioxygenase</keyword>
<dbReference type="InterPro" id="IPR011990">
    <property type="entry name" value="TPR-like_helical_dom_sf"/>
</dbReference>
<evidence type="ECO:0000256" key="7">
    <source>
        <dbReference type="ARBA" id="ARBA00022824"/>
    </source>
</evidence>
<dbReference type="GeneID" id="108076383"/>
<dbReference type="GO" id="GO:0031418">
    <property type="term" value="F:L-ascorbic acid binding"/>
    <property type="evidence" value="ECO:0007669"/>
    <property type="project" value="UniProtKB-KW"/>
</dbReference>
<sequence>MLLRKLVSVVINLILIFKTSFAKESDEDDSKVYSGSILALGELREFENSYMDQLNNYIKSLQRKVETLRIFTDSVKHKILESEASRFEYVSNPLNAFELMRRAHEDWPKWMTYLRAQEKDQDNQLSEIHKLLKRTPTAEDLQEASLGMYRIEHFYNLSSTDMSKGLLAGQQLETQMCASECLALAEYMFNKSEYRRAAQWYRLALHNIKEPTNKIALQIYKPHREELRKMFVISRLHEGALDNISDYLEEVNQDPEIPLLHLKPIPPATAIERRCRGEFPPRPQLVCRYNFTTTPFMRIAPLKEEEISKDPLMWLYHDVLYDSEIAHFINLTSEDLSQGYADNYTAPKNPDRVFQVKITDDDGGKMDKALVNRMTDISGLAMGNVSSLARANYGLGGYFQEHSDYKDPRIYPERISEGDSLITFLFYATDVPLGGATIFPAANLTIQPKKGSALFWYNLHNNWEPNPLTRHAVCPMIQGNRWIFTKSMLNYQQMFTKPCYK</sequence>
<evidence type="ECO:0000256" key="2">
    <source>
        <dbReference type="ARBA" id="ARBA00002035"/>
    </source>
</evidence>
<dbReference type="Pfam" id="PF08336">
    <property type="entry name" value="P4Ha_N"/>
    <property type="match status" value="1"/>
</dbReference>
<comment type="subcellular location">
    <subcellularLocation>
        <location evidence="3">Endoplasmic reticulum lumen</location>
    </subcellularLocation>
</comment>
<gene>
    <name evidence="16" type="primary">LOC108076383</name>
</gene>
<evidence type="ECO:0000256" key="5">
    <source>
        <dbReference type="ARBA" id="ARBA00012269"/>
    </source>
</evidence>
<evidence type="ECO:0000256" key="8">
    <source>
        <dbReference type="ARBA" id="ARBA00022896"/>
    </source>
</evidence>
<evidence type="ECO:0000313" key="16">
    <source>
        <dbReference type="RefSeq" id="XP_017024699.1"/>
    </source>
</evidence>
<dbReference type="InterPro" id="IPR005123">
    <property type="entry name" value="Oxoglu/Fe-dep_dioxygenase_dom"/>
</dbReference>
<evidence type="ECO:0000256" key="1">
    <source>
        <dbReference type="ARBA" id="ARBA00001961"/>
    </source>
</evidence>
<reference evidence="16" key="2">
    <citation type="submission" date="2025-08" db="UniProtKB">
        <authorList>
            <consortium name="RefSeq"/>
        </authorList>
    </citation>
    <scope>IDENTIFICATION</scope>
    <source>
        <strain evidence="16">14028-0561.14</strain>
        <tissue evidence="16">Whole fly</tissue>
    </source>
</reference>
<keyword evidence="10" id="KW-0560">Oxidoreductase</keyword>
<name>A0A6P4IMG5_DROKI</name>
<dbReference type="PANTHER" id="PTHR10869">
    <property type="entry name" value="PROLYL 4-HYDROXYLASE ALPHA SUBUNIT"/>
    <property type="match status" value="1"/>
</dbReference>
<dbReference type="AlphaFoldDB" id="A0A6P4IMG5"/>
<keyword evidence="11" id="KW-0408">Iron</keyword>
<feature type="signal peptide" evidence="13">
    <location>
        <begin position="1"/>
        <end position="22"/>
    </location>
</feature>
<dbReference type="PROSITE" id="PS51471">
    <property type="entry name" value="FE2OG_OXY"/>
    <property type="match status" value="1"/>
</dbReference>
<comment type="cofactor">
    <cofactor evidence="1">
        <name>L-ascorbate</name>
        <dbReference type="ChEBI" id="CHEBI:38290"/>
    </cofactor>
</comment>
<dbReference type="InterPro" id="IPR006620">
    <property type="entry name" value="Pro_4_hyd_alph"/>
</dbReference>
<evidence type="ECO:0000256" key="13">
    <source>
        <dbReference type="SAM" id="SignalP"/>
    </source>
</evidence>
<dbReference type="GO" id="GO:0005788">
    <property type="term" value="C:endoplasmic reticulum lumen"/>
    <property type="evidence" value="ECO:0007669"/>
    <property type="project" value="UniProtKB-SubCell"/>
</dbReference>
<keyword evidence="6" id="KW-0479">Metal-binding</keyword>
<dbReference type="PANTHER" id="PTHR10869:SF244">
    <property type="entry name" value="PROLYL 4-HYDROXYLASE SUBUNIT ALPHA-2"/>
    <property type="match status" value="1"/>
</dbReference>
<proteinExistence type="inferred from homology"/>
<evidence type="ECO:0000256" key="6">
    <source>
        <dbReference type="ARBA" id="ARBA00022723"/>
    </source>
</evidence>
<dbReference type="GO" id="GO:0004656">
    <property type="term" value="F:procollagen-proline 4-dioxygenase activity"/>
    <property type="evidence" value="ECO:0007669"/>
    <property type="project" value="UniProtKB-EC"/>
</dbReference>
<dbReference type="Gene3D" id="1.25.40.10">
    <property type="entry name" value="Tetratricopeptide repeat domain"/>
    <property type="match status" value="1"/>
</dbReference>
<protein>
    <recommendedName>
        <fullName evidence="5">procollagen-proline 4-dioxygenase</fullName>
        <ecNumber evidence="5">1.14.11.2</ecNumber>
    </recommendedName>
</protein>
<dbReference type="InterPro" id="IPR013547">
    <property type="entry name" value="P4H_N"/>
</dbReference>
<evidence type="ECO:0000256" key="12">
    <source>
        <dbReference type="ARBA" id="ARBA00023180"/>
    </source>
</evidence>
<keyword evidence="8" id="KW-0847">Vitamin C</keyword>
<dbReference type="Pfam" id="PF13640">
    <property type="entry name" value="2OG-FeII_Oxy_3"/>
    <property type="match status" value="1"/>
</dbReference>
<keyword evidence="15" id="KW-1185">Reference proteome</keyword>
<evidence type="ECO:0000256" key="11">
    <source>
        <dbReference type="ARBA" id="ARBA00023004"/>
    </source>
</evidence>
<keyword evidence="12" id="KW-0325">Glycoprotein</keyword>
<evidence type="ECO:0000256" key="4">
    <source>
        <dbReference type="ARBA" id="ARBA00006511"/>
    </source>
</evidence>
<keyword evidence="7" id="KW-0256">Endoplasmic reticulum</keyword>
<dbReference type="EC" id="1.14.11.2" evidence="5"/>
<dbReference type="InterPro" id="IPR045054">
    <property type="entry name" value="P4HA-like"/>
</dbReference>
<feature type="domain" description="Fe2OG dioxygenase" evidence="14">
    <location>
        <begin position="384"/>
        <end position="498"/>
    </location>
</feature>
<evidence type="ECO:0000256" key="9">
    <source>
        <dbReference type="ARBA" id="ARBA00022964"/>
    </source>
</evidence>
<keyword evidence="13" id="KW-0732">Signal</keyword>